<gene>
    <name evidence="4" type="ORF">SAMN04490239_0908</name>
</gene>
<feature type="region of interest" description="Disordered" evidence="1">
    <location>
        <begin position="179"/>
        <end position="204"/>
    </location>
</feature>
<feature type="signal peptide" evidence="2">
    <location>
        <begin position="1"/>
        <end position="24"/>
    </location>
</feature>
<dbReference type="SUPFAM" id="SSF53850">
    <property type="entry name" value="Periplasmic binding protein-like II"/>
    <property type="match status" value="1"/>
</dbReference>
<evidence type="ECO:0000313" key="5">
    <source>
        <dbReference type="Proteomes" id="UP000183561"/>
    </source>
</evidence>
<keyword evidence="2" id="KW-0732">Signal</keyword>
<dbReference type="InterPro" id="IPR030678">
    <property type="entry name" value="Peptide/Ni-bd"/>
</dbReference>
<keyword evidence="5" id="KW-1185">Reference proteome</keyword>
<dbReference type="Gene3D" id="3.10.105.10">
    <property type="entry name" value="Dipeptide-binding Protein, Domain 3"/>
    <property type="match status" value="1"/>
</dbReference>
<dbReference type="AlphaFoldDB" id="A0A1H4KUD1"/>
<dbReference type="Gene3D" id="3.40.190.10">
    <property type="entry name" value="Periplasmic binding protein-like II"/>
    <property type="match status" value="1"/>
</dbReference>
<organism evidence="4 5">
    <name type="scientific">Rhodococcus koreensis</name>
    <dbReference type="NCBI Taxonomy" id="99653"/>
    <lineage>
        <taxon>Bacteria</taxon>
        <taxon>Bacillati</taxon>
        <taxon>Actinomycetota</taxon>
        <taxon>Actinomycetes</taxon>
        <taxon>Mycobacteriales</taxon>
        <taxon>Nocardiaceae</taxon>
        <taxon>Rhodococcus</taxon>
    </lineage>
</organism>
<dbReference type="Pfam" id="PF00496">
    <property type="entry name" value="SBP_bac_5"/>
    <property type="match status" value="1"/>
</dbReference>
<protein>
    <submittedName>
        <fullName evidence="4">Peptide/nickel transport system substrate-binding protein</fullName>
    </submittedName>
</protein>
<dbReference type="PIRSF" id="PIRSF002741">
    <property type="entry name" value="MppA"/>
    <property type="match status" value="1"/>
</dbReference>
<evidence type="ECO:0000259" key="3">
    <source>
        <dbReference type="Pfam" id="PF00496"/>
    </source>
</evidence>
<dbReference type="GO" id="GO:1904680">
    <property type="term" value="F:peptide transmembrane transporter activity"/>
    <property type="evidence" value="ECO:0007669"/>
    <property type="project" value="TreeGrafter"/>
</dbReference>
<evidence type="ECO:0000313" key="4">
    <source>
        <dbReference type="EMBL" id="SEB62121.1"/>
    </source>
</evidence>
<dbReference type="GO" id="GO:0015833">
    <property type="term" value="P:peptide transport"/>
    <property type="evidence" value="ECO:0007669"/>
    <property type="project" value="TreeGrafter"/>
</dbReference>
<dbReference type="GO" id="GO:0043190">
    <property type="term" value="C:ATP-binding cassette (ABC) transporter complex"/>
    <property type="evidence" value="ECO:0007669"/>
    <property type="project" value="InterPro"/>
</dbReference>
<dbReference type="InterPro" id="IPR000914">
    <property type="entry name" value="SBP_5_dom"/>
</dbReference>
<sequence length="528" mass="55778">MSVSRIGRATCAVLAAGVATSGLAACTFDAPGPRSLRIALSADPLCLDPHQAPYTESLHVGRQFVANLTDQDPRTGEIAAWIATDWTVSDDATRFRFTLRDDATFDDGTRIDAAAVAANFEDLRALGAKSPFGHSYTKGLRAIDTPDSRTVEFVFDMPSAQFLQATSMVTTGLLAPATLDSSPEERCTGKLTGSGPYVVDTHTPNSSTTLTARADYTWPGATTSHTGAAAIENLEFVVMTESSVRSGALQTGQIDIDTDVQAQDEAPLSAAGVPVIARARPGLVYTLLANEQSAALSDPSVRRAISRAIDRPELAAVLSPHERFATSALSAVTPGYLDLSAELASDPDRAATELDAAGWLPGPGGVRVRGGLPLTLRLVFASTDTHSQVYEVVQQQLARIGVDLRLAPLDPGANVDAQNNGDYDFVCWAVTRPDPEVLGTVFPSTSAGNPNRRTEPGRIDELLADLGRTTEPAARQRLTDEATREVLDQGHAIPLFEQSAVVGTAASVDGVTLDASSRPIFYGAEFTS</sequence>
<dbReference type="PANTHER" id="PTHR30290">
    <property type="entry name" value="PERIPLASMIC BINDING COMPONENT OF ABC TRANSPORTER"/>
    <property type="match status" value="1"/>
</dbReference>
<dbReference type="PROSITE" id="PS51257">
    <property type="entry name" value="PROKAR_LIPOPROTEIN"/>
    <property type="match status" value="1"/>
</dbReference>
<feature type="chain" id="PRO_5010274528" evidence="2">
    <location>
        <begin position="25"/>
        <end position="528"/>
    </location>
</feature>
<feature type="domain" description="Solute-binding protein family 5" evidence="3">
    <location>
        <begin position="78"/>
        <end position="436"/>
    </location>
</feature>
<reference evidence="5" key="1">
    <citation type="submission" date="2016-10" db="EMBL/GenBank/DDBJ databases">
        <authorList>
            <person name="Varghese N."/>
            <person name="Submissions S."/>
        </authorList>
    </citation>
    <scope>NUCLEOTIDE SEQUENCE [LARGE SCALE GENOMIC DNA]</scope>
    <source>
        <strain evidence="5">DSM 44498</strain>
    </source>
</reference>
<dbReference type="PANTHER" id="PTHR30290:SF65">
    <property type="entry name" value="MONOACYL PHOSPHATIDYLINOSITOL TETRAMANNOSIDE-BINDING PROTEIN LPQW-RELATED"/>
    <property type="match status" value="1"/>
</dbReference>
<accession>A0A1H4KUD1</accession>
<name>A0A1H4KUD1_9NOCA</name>
<evidence type="ECO:0000256" key="2">
    <source>
        <dbReference type="SAM" id="SignalP"/>
    </source>
</evidence>
<dbReference type="RefSeq" id="WP_072948183.1">
    <property type="nucleotide sequence ID" value="NZ_FNSV01000005.1"/>
</dbReference>
<proteinExistence type="predicted"/>
<dbReference type="Proteomes" id="UP000183561">
    <property type="component" value="Unassembled WGS sequence"/>
</dbReference>
<dbReference type="InterPro" id="IPR039424">
    <property type="entry name" value="SBP_5"/>
</dbReference>
<evidence type="ECO:0000256" key="1">
    <source>
        <dbReference type="SAM" id="MobiDB-lite"/>
    </source>
</evidence>
<dbReference type="GO" id="GO:0042597">
    <property type="term" value="C:periplasmic space"/>
    <property type="evidence" value="ECO:0007669"/>
    <property type="project" value="UniProtKB-ARBA"/>
</dbReference>
<dbReference type="EMBL" id="FNSV01000005">
    <property type="protein sequence ID" value="SEB62121.1"/>
    <property type="molecule type" value="Genomic_DNA"/>
</dbReference>